<evidence type="ECO:0000313" key="2">
    <source>
        <dbReference type="Proteomes" id="UP000518288"/>
    </source>
</evidence>
<organism evidence="1 2">
    <name type="scientific">Sphaerotilus montanus</name>
    <dbReference type="NCBI Taxonomy" id="522889"/>
    <lineage>
        <taxon>Bacteria</taxon>
        <taxon>Pseudomonadati</taxon>
        <taxon>Pseudomonadota</taxon>
        <taxon>Betaproteobacteria</taxon>
        <taxon>Burkholderiales</taxon>
        <taxon>Sphaerotilaceae</taxon>
        <taxon>Sphaerotilus</taxon>
    </lineage>
</organism>
<dbReference type="AlphaFoldDB" id="A0A7Y9QUH0"/>
<comment type="caution">
    <text evidence="1">The sequence shown here is derived from an EMBL/GenBank/DDBJ whole genome shotgun (WGS) entry which is preliminary data.</text>
</comment>
<dbReference type="InterPro" id="IPR015421">
    <property type="entry name" value="PyrdxlP-dep_Trfase_major"/>
</dbReference>
<reference evidence="1 2" key="1">
    <citation type="submission" date="2020-07" db="EMBL/GenBank/DDBJ databases">
        <title>Genomic Encyclopedia of Archaeal and Bacterial Type Strains, Phase II (KMG-II): from individual species to whole genera.</title>
        <authorList>
            <person name="Goeker M."/>
        </authorList>
    </citation>
    <scope>NUCLEOTIDE SEQUENCE [LARGE SCALE GENOMIC DNA]</scope>
    <source>
        <strain evidence="1 2">DSM 21226</strain>
    </source>
</reference>
<protein>
    <submittedName>
        <fullName evidence="1">Uncharacterized protein</fullName>
    </submittedName>
</protein>
<dbReference type="Gene3D" id="3.40.640.10">
    <property type="entry name" value="Type I PLP-dependent aspartate aminotransferase-like (Major domain)"/>
    <property type="match status" value="1"/>
</dbReference>
<proteinExistence type="predicted"/>
<gene>
    <name evidence="1" type="ORF">BDD16_000583</name>
</gene>
<sequence length="498" mass="52673">MHMTAAQALTEGGDARITLGGAGANAYGCPPHPDPGLVALGSSTASVISGAAFEAVTALCIRLHQRPAGHAAEAARLRRALLQISGADTVPGTEVVLAASGTDLHLFATQLAAREPGVAVQAVMAEATETGSGVPAALAGRHFAAGTCQGQAVSRGAPISAQTPCEPLEIALRHPDGTLRSADTVDADVADAVEQVLRAGRRCLLVLTDLSKTGLLAPSVACAARLQQRHGDRLEVLVDACQYRLAPASLADYLAQDFMVAITGSKFVTGPAFCGALLLPPALARRTRKRPLQALRLYTARSFWPDHWPAAEVLDDEPNPGLLLRWQAALVELQRFRAVPEPLVDRFLQGWGQAVGERLRSDATFGVVPVAPLDGARGGRWSGGRWDRHQTIFPFLVYRRGADGRRTPLRLSEMVDLHRALAQGDAGVGDPPLAAMRFQLGQPVACGQRDGQPVSALRLCASARTVVDAARSPQGRAEAVAQAMAALDKVRWLVQRMR</sequence>
<keyword evidence="2" id="KW-1185">Reference proteome</keyword>
<evidence type="ECO:0000313" key="1">
    <source>
        <dbReference type="EMBL" id="NYG31597.1"/>
    </source>
</evidence>
<dbReference type="EMBL" id="JACCFH010000001">
    <property type="protein sequence ID" value="NYG31597.1"/>
    <property type="molecule type" value="Genomic_DNA"/>
</dbReference>
<dbReference type="SUPFAM" id="SSF53383">
    <property type="entry name" value="PLP-dependent transferases"/>
    <property type="match status" value="1"/>
</dbReference>
<dbReference type="Proteomes" id="UP000518288">
    <property type="component" value="Unassembled WGS sequence"/>
</dbReference>
<dbReference type="RefSeq" id="WP_179632574.1">
    <property type="nucleotide sequence ID" value="NZ_JACCFH010000001.1"/>
</dbReference>
<accession>A0A7Y9QUH0</accession>
<dbReference type="InterPro" id="IPR015424">
    <property type="entry name" value="PyrdxlP-dep_Trfase"/>
</dbReference>
<name>A0A7Y9QUH0_9BURK</name>